<name>A0A1C6TZK4_9ACTN</name>
<dbReference type="STRING" id="47854.GA0070603_0337"/>
<dbReference type="EMBL" id="FMIB01000002">
    <property type="protein sequence ID" value="SCL47235.1"/>
    <property type="molecule type" value="Genomic_DNA"/>
</dbReference>
<dbReference type="AlphaFoldDB" id="A0A1C6TZK4"/>
<gene>
    <name evidence="1" type="ORF">GA0070603_0337</name>
</gene>
<organism evidence="1 2">
    <name type="scientific">Micromonospora chersina</name>
    <dbReference type="NCBI Taxonomy" id="47854"/>
    <lineage>
        <taxon>Bacteria</taxon>
        <taxon>Bacillati</taxon>
        <taxon>Actinomycetota</taxon>
        <taxon>Actinomycetes</taxon>
        <taxon>Micromonosporales</taxon>
        <taxon>Micromonosporaceae</taxon>
        <taxon>Micromonospora</taxon>
    </lineage>
</organism>
<evidence type="ECO:0000313" key="2">
    <source>
        <dbReference type="Proteomes" id="UP000198605"/>
    </source>
</evidence>
<accession>A0A1C6TZK4</accession>
<dbReference type="Proteomes" id="UP000198605">
    <property type="component" value="Unassembled WGS sequence"/>
</dbReference>
<protein>
    <submittedName>
        <fullName evidence="1">Uncharacterized protein</fullName>
    </submittedName>
</protein>
<sequence length="63" mass="6727">MDGVTTGIRPGMEHPGRMVVDLRALLPRRLREALRGVLHRLLDAVGDATAVVAALLQSTGGLR</sequence>
<evidence type="ECO:0000313" key="1">
    <source>
        <dbReference type="EMBL" id="SCL47235.1"/>
    </source>
</evidence>
<reference evidence="2" key="1">
    <citation type="submission" date="2016-06" db="EMBL/GenBank/DDBJ databases">
        <authorList>
            <person name="Varghese N."/>
            <person name="Submissions Spin"/>
        </authorList>
    </citation>
    <scope>NUCLEOTIDE SEQUENCE [LARGE SCALE GENOMIC DNA]</scope>
    <source>
        <strain evidence="2">DSM 44151</strain>
    </source>
</reference>
<keyword evidence="2" id="KW-1185">Reference proteome</keyword>
<proteinExistence type="predicted"/>